<dbReference type="Pfam" id="PF00153">
    <property type="entry name" value="Mito_carr"/>
    <property type="match status" value="3"/>
</dbReference>
<dbReference type="FunFam" id="1.50.40.10:FF:000006">
    <property type="entry name" value="brain mitochondrial carrier protein 1 isoform X1"/>
    <property type="match status" value="1"/>
</dbReference>
<protein>
    <submittedName>
        <fullName evidence="12">Uncharacterized protein</fullName>
    </submittedName>
</protein>
<keyword evidence="8" id="KW-0496">Mitochondrion</keyword>
<evidence type="ECO:0000313" key="13">
    <source>
        <dbReference type="Proteomes" id="UP000887568"/>
    </source>
</evidence>
<dbReference type="GO" id="GO:0005743">
    <property type="term" value="C:mitochondrial inner membrane"/>
    <property type="evidence" value="ECO:0007669"/>
    <property type="project" value="UniProtKB-SubCell"/>
</dbReference>
<keyword evidence="7" id="KW-1133">Transmembrane helix</keyword>
<feature type="repeat" description="Solcar" evidence="10">
    <location>
        <begin position="200"/>
        <end position="293"/>
    </location>
</feature>
<dbReference type="EnsemblMetazoa" id="XM_038193981.1">
    <property type="protein sequence ID" value="XP_038049909.1"/>
    <property type="gene ID" value="LOC119723374"/>
</dbReference>
<evidence type="ECO:0000256" key="10">
    <source>
        <dbReference type="PROSITE-ProRule" id="PRU00282"/>
    </source>
</evidence>
<dbReference type="InterPro" id="IPR023395">
    <property type="entry name" value="MCP_dom_sf"/>
</dbReference>
<keyword evidence="6" id="KW-0999">Mitochondrion inner membrane</keyword>
<dbReference type="OMA" id="VWSNIIC"/>
<dbReference type="SUPFAM" id="SSF103506">
    <property type="entry name" value="Mitochondrial carrier"/>
    <property type="match status" value="1"/>
</dbReference>
<organism evidence="12 13">
    <name type="scientific">Patiria miniata</name>
    <name type="common">Bat star</name>
    <name type="synonym">Asterina miniata</name>
    <dbReference type="NCBI Taxonomy" id="46514"/>
    <lineage>
        <taxon>Eukaryota</taxon>
        <taxon>Metazoa</taxon>
        <taxon>Echinodermata</taxon>
        <taxon>Eleutherozoa</taxon>
        <taxon>Asterozoa</taxon>
        <taxon>Asteroidea</taxon>
        <taxon>Valvatacea</taxon>
        <taxon>Valvatida</taxon>
        <taxon>Asterinidae</taxon>
        <taxon>Patiria</taxon>
    </lineage>
</organism>
<proteinExistence type="inferred from homology"/>
<evidence type="ECO:0000256" key="4">
    <source>
        <dbReference type="ARBA" id="ARBA00022692"/>
    </source>
</evidence>
<dbReference type="PANTHER" id="PTHR45618">
    <property type="entry name" value="MITOCHONDRIAL DICARBOXYLATE CARRIER-RELATED"/>
    <property type="match status" value="1"/>
</dbReference>
<comment type="subcellular location">
    <subcellularLocation>
        <location evidence="1">Mitochondrion inner membrane</location>
        <topology evidence="1">Multi-pass membrane protein</topology>
    </subcellularLocation>
</comment>
<evidence type="ECO:0000256" key="8">
    <source>
        <dbReference type="ARBA" id="ARBA00023128"/>
    </source>
</evidence>
<dbReference type="Proteomes" id="UP000887568">
    <property type="component" value="Unplaced"/>
</dbReference>
<dbReference type="GO" id="GO:0055085">
    <property type="term" value="P:transmembrane transport"/>
    <property type="evidence" value="ECO:0007669"/>
    <property type="project" value="InterPro"/>
</dbReference>
<evidence type="ECO:0000256" key="2">
    <source>
        <dbReference type="ARBA" id="ARBA00006375"/>
    </source>
</evidence>
<keyword evidence="5" id="KW-0677">Repeat</keyword>
<comment type="similarity">
    <text evidence="2 11">Belongs to the mitochondrial carrier (TC 2.A.29) family.</text>
</comment>
<keyword evidence="9 10" id="KW-0472">Membrane</keyword>
<evidence type="ECO:0000256" key="3">
    <source>
        <dbReference type="ARBA" id="ARBA00022448"/>
    </source>
</evidence>
<evidence type="ECO:0000256" key="11">
    <source>
        <dbReference type="RuleBase" id="RU000488"/>
    </source>
</evidence>
<dbReference type="Gene3D" id="1.50.40.10">
    <property type="entry name" value="Mitochondrial carrier domain"/>
    <property type="match status" value="1"/>
</dbReference>
<accession>A0A913ZDQ0</accession>
<dbReference type="InterPro" id="IPR050391">
    <property type="entry name" value="Mito_Metabolite_Transporter"/>
</dbReference>
<evidence type="ECO:0000256" key="7">
    <source>
        <dbReference type="ARBA" id="ARBA00022989"/>
    </source>
</evidence>
<evidence type="ECO:0000313" key="12">
    <source>
        <dbReference type="EnsemblMetazoa" id="XP_038049908.1"/>
    </source>
</evidence>
<dbReference type="InterPro" id="IPR002067">
    <property type="entry name" value="MCP"/>
</dbReference>
<dbReference type="PROSITE" id="PS50920">
    <property type="entry name" value="SOLCAR"/>
    <property type="match status" value="3"/>
</dbReference>
<dbReference type="PRINTS" id="PR00784">
    <property type="entry name" value="MTUNCOUPLING"/>
</dbReference>
<feature type="repeat" description="Solcar" evidence="10">
    <location>
        <begin position="7"/>
        <end position="96"/>
    </location>
</feature>
<feature type="repeat" description="Solcar" evidence="10">
    <location>
        <begin position="104"/>
        <end position="191"/>
    </location>
</feature>
<keyword evidence="4 10" id="KW-0812">Transmembrane</keyword>
<dbReference type="GeneID" id="119723374"/>
<dbReference type="AlphaFoldDB" id="A0A913ZDQ0"/>
<name>A0A913ZDQ0_PATMI</name>
<dbReference type="RefSeq" id="XP_038049909.1">
    <property type="nucleotide sequence ID" value="XM_038193981.1"/>
</dbReference>
<evidence type="ECO:0000256" key="5">
    <source>
        <dbReference type="ARBA" id="ARBA00022737"/>
    </source>
</evidence>
<keyword evidence="13" id="KW-1185">Reference proteome</keyword>
<evidence type="ECO:0000256" key="9">
    <source>
        <dbReference type="ARBA" id="ARBA00023136"/>
    </source>
</evidence>
<dbReference type="InterPro" id="IPR018108">
    <property type="entry name" value="MCP_transmembrane"/>
</dbReference>
<reference evidence="12" key="1">
    <citation type="submission" date="2022-11" db="UniProtKB">
        <authorList>
            <consortium name="EnsemblMetazoa"/>
        </authorList>
    </citation>
    <scope>IDENTIFICATION</scope>
</reference>
<sequence length="295" mass="32985">MLASDWRPFVYGGIGSVAAEFGTFPIDLTKTRLQVQGQRMGSNYRELKYRGMTHALVKISKEEGIKALYSGIRPAILRQASYGTIKMGCYHSFKRLLVENPENETLLVNVVCGVAAGVIASSIANPTDVLKVRMQAQGASFANTNGMISSFVNIFQEEGTRGLWRGVVPTAQRAAVVAGVELPVYDWCKKWIIDNKWLGDTMSTHFIASFIAGFAGAVASTPIDVVKTRLMNQRNLRDHSRPQHIYKNSLDCLVKTFKYEGFSALYKGFIPTWVRLGPWNIIFFITYEQMKKLPL</sequence>
<dbReference type="EnsemblMetazoa" id="XM_038193980.1">
    <property type="protein sequence ID" value="XP_038049908.1"/>
    <property type="gene ID" value="LOC119723374"/>
</dbReference>
<evidence type="ECO:0000256" key="1">
    <source>
        <dbReference type="ARBA" id="ARBA00004448"/>
    </source>
</evidence>
<dbReference type="RefSeq" id="XP_038049908.1">
    <property type="nucleotide sequence ID" value="XM_038193980.1"/>
</dbReference>
<keyword evidence="3 11" id="KW-0813">Transport</keyword>
<dbReference type="OrthoDB" id="756301at2759"/>
<evidence type="ECO:0000256" key="6">
    <source>
        <dbReference type="ARBA" id="ARBA00022792"/>
    </source>
</evidence>